<evidence type="ECO:0000313" key="3">
    <source>
        <dbReference type="Proteomes" id="UP000593562"/>
    </source>
</evidence>
<evidence type="ECO:0000313" key="2">
    <source>
        <dbReference type="EMBL" id="KAF5726880.1"/>
    </source>
</evidence>
<comment type="caution">
    <text evidence="2">The sequence shown here is derived from an EMBL/GenBank/DDBJ whole genome shotgun (WGS) entry which is preliminary data.</text>
</comment>
<feature type="region of interest" description="Disordered" evidence="1">
    <location>
        <begin position="189"/>
        <end position="233"/>
    </location>
</feature>
<dbReference type="InParanoid" id="A0A7J7BYA2"/>
<gene>
    <name evidence="2" type="ORF">HS088_TW22G00565</name>
</gene>
<protein>
    <submittedName>
        <fullName evidence="2">Uncharacterized protein</fullName>
    </submittedName>
</protein>
<feature type="compositionally biased region" description="Polar residues" evidence="1">
    <location>
        <begin position="201"/>
        <end position="217"/>
    </location>
</feature>
<organism evidence="2 3">
    <name type="scientific">Tripterygium wilfordii</name>
    <name type="common">Thunder God vine</name>
    <dbReference type="NCBI Taxonomy" id="458696"/>
    <lineage>
        <taxon>Eukaryota</taxon>
        <taxon>Viridiplantae</taxon>
        <taxon>Streptophyta</taxon>
        <taxon>Embryophyta</taxon>
        <taxon>Tracheophyta</taxon>
        <taxon>Spermatophyta</taxon>
        <taxon>Magnoliopsida</taxon>
        <taxon>eudicotyledons</taxon>
        <taxon>Gunneridae</taxon>
        <taxon>Pentapetalae</taxon>
        <taxon>rosids</taxon>
        <taxon>fabids</taxon>
        <taxon>Celastrales</taxon>
        <taxon>Celastraceae</taxon>
        <taxon>Tripterygium</taxon>
    </lineage>
</organism>
<proteinExistence type="predicted"/>
<feature type="region of interest" description="Disordered" evidence="1">
    <location>
        <begin position="145"/>
        <end position="174"/>
    </location>
</feature>
<dbReference type="EMBL" id="JAAARO010000022">
    <property type="protein sequence ID" value="KAF5726880.1"/>
    <property type="molecule type" value="Genomic_DNA"/>
</dbReference>
<evidence type="ECO:0000256" key="1">
    <source>
        <dbReference type="SAM" id="MobiDB-lite"/>
    </source>
</evidence>
<keyword evidence="3" id="KW-1185">Reference proteome</keyword>
<name>A0A7J7BYA2_TRIWF</name>
<dbReference type="AlphaFoldDB" id="A0A7J7BYA2"/>
<accession>A0A7J7BYA2</accession>
<dbReference type="PANTHER" id="PTHR36713">
    <property type="entry name" value="OS09G0344700 PROTEIN"/>
    <property type="match status" value="1"/>
</dbReference>
<reference evidence="2 3" key="1">
    <citation type="journal article" date="2020" name="Nat. Commun.">
        <title>Genome of Tripterygium wilfordii and identification of cytochrome P450 involved in triptolide biosynthesis.</title>
        <authorList>
            <person name="Tu L."/>
            <person name="Su P."/>
            <person name="Zhang Z."/>
            <person name="Gao L."/>
            <person name="Wang J."/>
            <person name="Hu T."/>
            <person name="Zhou J."/>
            <person name="Zhang Y."/>
            <person name="Zhao Y."/>
            <person name="Liu Y."/>
            <person name="Song Y."/>
            <person name="Tong Y."/>
            <person name="Lu Y."/>
            <person name="Yang J."/>
            <person name="Xu C."/>
            <person name="Jia M."/>
            <person name="Peters R.J."/>
            <person name="Huang L."/>
            <person name="Gao W."/>
        </authorList>
    </citation>
    <scope>NUCLEOTIDE SEQUENCE [LARGE SCALE GENOMIC DNA]</scope>
    <source>
        <strain evidence="3">cv. XIE 37</strain>
        <tissue evidence="2">Leaf</tissue>
    </source>
</reference>
<sequence>MEASKEQKGLLDQILPPRLEDAGLEECALPPESIHEAFVKAAADVVKSRARSIFSEESGDCVRDPWPSGKDVSDKVVGLSPSTGVPDALVGVVPEKDAPGSCVAEKGIEEEGDKVVVGDGSDVDKQEELGKGRDCVDGLQGLEAELNNGDKTVGDEEEEEEKGTERPILTEGFGVNPQVVSRSLWCHSPNEGREQHCPGQTIVQAPQAHSQIHQGQPLQDDLQEGRKRARLHP</sequence>
<dbReference type="FunCoup" id="A0A7J7BYA2">
    <property type="interactions" value="608"/>
</dbReference>
<dbReference type="Proteomes" id="UP000593562">
    <property type="component" value="Unassembled WGS sequence"/>
</dbReference>
<dbReference type="PANTHER" id="PTHR36713:SF1">
    <property type="entry name" value="OS09G0344700 PROTEIN"/>
    <property type="match status" value="1"/>
</dbReference>